<dbReference type="KEGG" id="metu:GNH96_10095"/>
<gene>
    <name evidence="2" type="ORF">GNH96_10095</name>
</gene>
<evidence type="ECO:0000313" key="2">
    <source>
        <dbReference type="EMBL" id="QJD30285.1"/>
    </source>
</evidence>
<name>A0A858Q914_9GAMM</name>
<keyword evidence="1" id="KW-0812">Transmembrane</keyword>
<keyword evidence="1" id="KW-1133">Transmembrane helix</keyword>
<proteinExistence type="predicted"/>
<dbReference type="Proteomes" id="UP000503004">
    <property type="component" value="Chromosome"/>
</dbReference>
<dbReference type="Pfam" id="PF11026">
    <property type="entry name" value="DUF2721"/>
    <property type="match status" value="1"/>
</dbReference>
<evidence type="ECO:0000256" key="1">
    <source>
        <dbReference type="SAM" id="Phobius"/>
    </source>
</evidence>
<feature type="transmembrane region" description="Helical" evidence="1">
    <location>
        <begin position="77"/>
        <end position="100"/>
    </location>
</feature>
<feature type="transmembrane region" description="Helical" evidence="1">
    <location>
        <begin position="12"/>
        <end position="36"/>
    </location>
</feature>
<protein>
    <submittedName>
        <fullName evidence="2">DUF2721 domain-containing protein</fullName>
    </submittedName>
</protein>
<dbReference type="EMBL" id="CP046565">
    <property type="protein sequence ID" value="QJD30285.1"/>
    <property type="molecule type" value="Genomic_DNA"/>
</dbReference>
<dbReference type="RefSeq" id="WP_169603557.1">
    <property type="nucleotide sequence ID" value="NZ_CP046565.1"/>
</dbReference>
<accession>A0A858Q914</accession>
<dbReference type="InterPro" id="IPR021279">
    <property type="entry name" value="DUF2721"/>
</dbReference>
<evidence type="ECO:0000313" key="3">
    <source>
        <dbReference type="Proteomes" id="UP000503004"/>
    </source>
</evidence>
<dbReference type="AlphaFoldDB" id="A0A858Q914"/>
<organism evidence="2 3">
    <name type="scientific">Methylococcus geothermalis</name>
    <dbReference type="NCBI Taxonomy" id="2681310"/>
    <lineage>
        <taxon>Bacteria</taxon>
        <taxon>Pseudomonadati</taxon>
        <taxon>Pseudomonadota</taxon>
        <taxon>Gammaproteobacteria</taxon>
        <taxon>Methylococcales</taxon>
        <taxon>Methylococcaceae</taxon>
        <taxon>Methylococcus</taxon>
    </lineage>
</organism>
<keyword evidence="1" id="KW-0472">Membrane</keyword>
<reference evidence="3" key="1">
    <citation type="submission" date="2019-12" db="EMBL/GenBank/DDBJ databases">
        <authorList>
            <person name="Awala S.I."/>
            <person name="Rhee S.K."/>
        </authorList>
    </citation>
    <scope>NUCLEOTIDE SEQUENCE [LARGE SCALE GENOMIC DNA]</scope>
    <source>
        <strain evidence="3">IM1</strain>
    </source>
</reference>
<keyword evidence="3" id="KW-1185">Reference proteome</keyword>
<sequence>MQFLINIEDVAHVIQLAVAPVFLLTSIGAVLSVMTVRLSRCIDRARYLEDNLERLDQKMRQFAHVELRILWRRARMIGAALTLCTISALLICTVVGILFVGGISDAQLGTAIALLFIAAMATLMLALLVFLVEIYIGIATLRVGPR</sequence>
<feature type="transmembrane region" description="Helical" evidence="1">
    <location>
        <begin position="112"/>
        <end position="136"/>
    </location>
</feature>